<protein>
    <submittedName>
        <fullName evidence="1">Uncharacterized protein</fullName>
    </submittedName>
</protein>
<dbReference type="Proteomes" id="UP001516400">
    <property type="component" value="Unassembled WGS sequence"/>
</dbReference>
<dbReference type="AlphaFoldDB" id="A0ABD2NFN9"/>
<comment type="caution">
    <text evidence="1">The sequence shown here is derived from an EMBL/GenBank/DDBJ whole genome shotgun (WGS) entry which is preliminary data.</text>
</comment>
<keyword evidence="2" id="KW-1185">Reference proteome</keyword>
<evidence type="ECO:0000313" key="2">
    <source>
        <dbReference type="Proteomes" id="UP001516400"/>
    </source>
</evidence>
<name>A0ABD2NFN9_9CUCU</name>
<sequence>MNYKERGIPLTKHKFYTECTTKSNCIDQEAFSKYKTRLEELANQKQKRLVTPEMIKEMKLSRLSLARNNERFSLPRVDYPNIMAYNEGTIPEPWVYKTH</sequence>
<organism evidence="1 2">
    <name type="scientific">Cryptolaemus montrouzieri</name>
    <dbReference type="NCBI Taxonomy" id="559131"/>
    <lineage>
        <taxon>Eukaryota</taxon>
        <taxon>Metazoa</taxon>
        <taxon>Ecdysozoa</taxon>
        <taxon>Arthropoda</taxon>
        <taxon>Hexapoda</taxon>
        <taxon>Insecta</taxon>
        <taxon>Pterygota</taxon>
        <taxon>Neoptera</taxon>
        <taxon>Endopterygota</taxon>
        <taxon>Coleoptera</taxon>
        <taxon>Polyphaga</taxon>
        <taxon>Cucujiformia</taxon>
        <taxon>Coccinelloidea</taxon>
        <taxon>Coccinellidae</taxon>
        <taxon>Scymninae</taxon>
        <taxon>Scymnini</taxon>
        <taxon>Cryptolaemus</taxon>
    </lineage>
</organism>
<reference evidence="1 2" key="1">
    <citation type="journal article" date="2021" name="BMC Biol.">
        <title>Horizontally acquired antibacterial genes associated with adaptive radiation of ladybird beetles.</title>
        <authorList>
            <person name="Li H.S."/>
            <person name="Tang X.F."/>
            <person name="Huang Y.H."/>
            <person name="Xu Z.Y."/>
            <person name="Chen M.L."/>
            <person name="Du X.Y."/>
            <person name="Qiu B.Y."/>
            <person name="Chen P.T."/>
            <person name="Zhang W."/>
            <person name="Slipinski A."/>
            <person name="Escalona H.E."/>
            <person name="Waterhouse R.M."/>
            <person name="Zwick A."/>
            <person name="Pang H."/>
        </authorList>
    </citation>
    <scope>NUCLEOTIDE SEQUENCE [LARGE SCALE GENOMIC DNA]</scope>
    <source>
        <strain evidence="1">SYSU2018</strain>
    </source>
</reference>
<evidence type="ECO:0000313" key="1">
    <source>
        <dbReference type="EMBL" id="KAL3277588.1"/>
    </source>
</evidence>
<proteinExistence type="predicted"/>
<dbReference type="EMBL" id="JABFTP020000103">
    <property type="protein sequence ID" value="KAL3277588.1"/>
    <property type="molecule type" value="Genomic_DNA"/>
</dbReference>
<gene>
    <name evidence="1" type="ORF">HHI36_012930</name>
</gene>
<accession>A0ABD2NFN9</accession>